<evidence type="ECO:0000256" key="1">
    <source>
        <dbReference type="ARBA" id="ARBA00022603"/>
    </source>
</evidence>
<dbReference type="GO" id="GO:0003676">
    <property type="term" value="F:nucleic acid binding"/>
    <property type="evidence" value="ECO:0007669"/>
    <property type="project" value="InterPro"/>
</dbReference>
<dbReference type="GO" id="GO:0008168">
    <property type="term" value="F:methyltransferase activity"/>
    <property type="evidence" value="ECO:0007669"/>
    <property type="project" value="UniProtKB-KW"/>
</dbReference>
<evidence type="ECO:0000313" key="4">
    <source>
        <dbReference type="Proteomes" id="UP000654670"/>
    </source>
</evidence>
<proteinExistence type="predicted"/>
<dbReference type="Pfam" id="PF03602">
    <property type="entry name" value="Cons_hypoth95"/>
    <property type="match status" value="1"/>
</dbReference>
<dbReference type="InterPro" id="IPR002052">
    <property type="entry name" value="DNA_methylase_N6_adenine_CS"/>
</dbReference>
<dbReference type="EMBL" id="BMOK01000002">
    <property type="protein sequence ID" value="GGL44895.1"/>
    <property type="molecule type" value="Genomic_DNA"/>
</dbReference>
<name>A0A917RYS3_9BACL</name>
<dbReference type="SUPFAM" id="SSF53335">
    <property type="entry name" value="S-adenosyl-L-methionine-dependent methyltransferases"/>
    <property type="match status" value="1"/>
</dbReference>
<dbReference type="RefSeq" id="WP_188801614.1">
    <property type="nucleotide sequence ID" value="NZ_BMOK01000002.1"/>
</dbReference>
<dbReference type="Proteomes" id="UP000654670">
    <property type="component" value="Unassembled WGS sequence"/>
</dbReference>
<keyword evidence="2" id="KW-0808">Transferase</keyword>
<dbReference type="CDD" id="cd02440">
    <property type="entry name" value="AdoMet_MTases"/>
    <property type="match status" value="1"/>
</dbReference>
<dbReference type="PANTHER" id="PTHR43542:SF1">
    <property type="entry name" value="METHYLTRANSFERASE"/>
    <property type="match status" value="1"/>
</dbReference>
<evidence type="ECO:0000256" key="2">
    <source>
        <dbReference type="ARBA" id="ARBA00022679"/>
    </source>
</evidence>
<protein>
    <submittedName>
        <fullName evidence="3">Methyltransferase</fullName>
    </submittedName>
</protein>
<dbReference type="PIRSF" id="PIRSF004553">
    <property type="entry name" value="CHP00095"/>
    <property type="match status" value="1"/>
</dbReference>
<dbReference type="GO" id="GO:0031167">
    <property type="term" value="P:rRNA methylation"/>
    <property type="evidence" value="ECO:0007669"/>
    <property type="project" value="InterPro"/>
</dbReference>
<gene>
    <name evidence="3" type="ORF">GCM10007968_06190</name>
</gene>
<dbReference type="NCBIfam" id="TIGR00095">
    <property type="entry name" value="16S rRNA (guanine(966)-N(2))-methyltransferase RsmD"/>
    <property type="match status" value="1"/>
</dbReference>
<dbReference type="AlphaFoldDB" id="A0A917RYS3"/>
<accession>A0A917RYS3</accession>
<sequence length="195" mass="22044">MRVIAGENKGRALKPVAGRLTRPTTDKVKETIFNMIGPFFEGGRVLDLYGGSGSLGLEALSRGADCAVFVDKAGPACRIIHENVKNCRYDERSVILQLDSGRALERLADEKKHFDYVFLDPPYAKQHLSNDMTMMLEKDLLSRDAVVVVEHENTVLLPERFDPNLIRWKYRTYQGKTAVSIYIFQFEDQGSESVE</sequence>
<comment type="caution">
    <text evidence="3">The sequence shown here is derived from an EMBL/GenBank/DDBJ whole genome shotgun (WGS) entry which is preliminary data.</text>
</comment>
<keyword evidence="1 3" id="KW-0489">Methyltransferase</keyword>
<reference evidence="3" key="1">
    <citation type="journal article" date="2014" name="Int. J. Syst. Evol. Microbiol.">
        <title>Complete genome sequence of Corynebacterium casei LMG S-19264T (=DSM 44701T), isolated from a smear-ripened cheese.</title>
        <authorList>
            <consortium name="US DOE Joint Genome Institute (JGI-PGF)"/>
            <person name="Walter F."/>
            <person name="Albersmeier A."/>
            <person name="Kalinowski J."/>
            <person name="Ruckert C."/>
        </authorList>
    </citation>
    <scope>NUCLEOTIDE SEQUENCE</scope>
    <source>
        <strain evidence="3">JCM 15325</strain>
    </source>
</reference>
<dbReference type="Gene3D" id="3.40.50.150">
    <property type="entry name" value="Vaccinia Virus protein VP39"/>
    <property type="match status" value="1"/>
</dbReference>
<evidence type="ECO:0000313" key="3">
    <source>
        <dbReference type="EMBL" id="GGL44895.1"/>
    </source>
</evidence>
<dbReference type="PANTHER" id="PTHR43542">
    <property type="entry name" value="METHYLTRANSFERASE"/>
    <property type="match status" value="1"/>
</dbReference>
<dbReference type="PROSITE" id="PS00092">
    <property type="entry name" value="N6_MTASE"/>
    <property type="match status" value="1"/>
</dbReference>
<organism evidence="3 4">
    <name type="scientific">Sporolactobacillus putidus</name>
    <dbReference type="NCBI Taxonomy" id="492735"/>
    <lineage>
        <taxon>Bacteria</taxon>
        <taxon>Bacillati</taxon>
        <taxon>Bacillota</taxon>
        <taxon>Bacilli</taxon>
        <taxon>Bacillales</taxon>
        <taxon>Sporolactobacillaceae</taxon>
        <taxon>Sporolactobacillus</taxon>
    </lineage>
</organism>
<dbReference type="InterPro" id="IPR029063">
    <property type="entry name" value="SAM-dependent_MTases_sf"/>
</dbReference>
<reference evidence="3" key="2">
    <citation type="submission" date="2020-09" db="EMBL/GenBank/DDBJ databases">
        <authorList>
            <person name="Sun Q."/>
            <person name="Ohkuma M."/>
        </authorList>
    </citation>
    <scope>NUCLEOTIDE SEQUENCE</scope>
    <source>
        <strain evidence="3">JCM 15325</strain>
    </source>
</reference>
<keyword evidence="4" id="KW-1185">Reference proteome</keyword>
<dbReference type="InterPro" id="IPR004398">
    <property type="entry name" value="RNA_MeTrfase_RsmD"/>
</dbReference>